<feature type="region of interest" description="Disordered" evidence="5">
    <location>
        <begin position="127"/>
        <end position="168"/>
    </location>
</feature>
<evidence type="ECO:0000259" key="6">
    <source>
        <dbReference type="SMART" id="SM00528"/>
    </source>
</evidence>
<gene>
    <name evidence="7" type="ORF">Q2T77_28980</name>
</gene>
<keyword evidence="3" id="KW-0963">Cytoplasm</keyword>
<keyword evidence="8" id="KW-1185">Reference proteome</keyword>
<accession>A0ABT8SD17</accession>
<evidence type="ECO:0000256" key="3">
    <source>
        <dbReference type="ARBA" id="ARBA00022490"/>
    </source>
</evidence>
<feature type="domain" description="DNA-binding protein H-NS-like C-terminal" evidence="6">
    <location>
        <begin position="60"/>
        <end position="103"/>
    </location>
</feature>
<organism evidence="7 8">
    <name type="scientific">Variovorax ginsengisoli</name>
    <dbReference type="NCBI Taxonomy" id="363844"/>
    <lineage>
        <taxon>Bacteria</taxon>
        <taxon>Pseudomonadati</taxon>
        <taxon>Pseudomonadota</taxon>
        <taxon>Betaproteobacteria</taxon>
        <taxon>Burkholderiales</taxon>
        <taxon>Comamonadaceae</taxon>
        <taxon>Variovorax</taxon>
    </lineage>
</organism>
<name>A0ABT8SD17_9BURK</name>
<dbReference type="Proteomes" id="UP001169027">
    <property type="component" value="Unassembled WGS sequence"/>
</dbReference>
<evidence type="ECO:0000256" key="1">
    <source>
        <dbReference type="ARBA" id="ARBA00004453"/>
    </source>
</evidence>
<feature type="region of interest" description="Disordered" evidence="5">
    <location>
        <begin position="66"/>
        <end position="85"/>
    </location>
</feature>
<evidence type="ECO:0000256" key="5">
    <source>
        <dbReference type="SAM" id="MobiDB-lite"/>
    </source>
</evidence>
<reference evidence="7" key="1">
    <citation type="submission" date="2023-06" db="EMBL/GenBank/DDBJ databases">
        <authorList>
            <person name="Jiang Y."/>
            <person name="Liu Q."/>
        </authorList>
    </citation>
    <scope>NUCLEOTIDE SEQUENCE</scope>
    <source>
        <strain evidence="7">CGMCC 1.12090</strain>
    </source>
</reference>
<dbReference type="RefSeq" id="WP_301814341.1">
    <property type="nucleotide sequence ID" value="NZ_JAUJZH010000027.1"/>
</dbReference>
<dbReference type="Pfam" id="PF00816">
    <property type="entry name" value="Histone_HNS"/>
    <property type="match status" value="2"/>
</dbReference>
<comment type="subcellular location">
    <subcellularLocation>
        <location evidence="1">Cytoplasm</location>
        <location evidence="1">Nucleoid</location>
    </subcellularLocation>
</comment>
<dbReference type="EMBL" id="JAUKVY010000027">
    <property type="protein sequence ID" value="MDO1536328.1"/>
    <property type="molecule type" value="Genomic_DNA"/>
</dbReference>
<evidence type="ECO:0000256" key="2">
    <source>
        <dbReference type="ARBA" id="ARBA00010610"/>
    </source>
</evidence>
<keyword evidence="4" id="KW-0238">DNA-binding</keyword>
<comment type="caution">
    <text evidence="7">The sequence shown here is derived from an EMBL/GenBank/DDBJ whole genome shotgun (WGS) entry which is preliminary data.</text>
</comment>
<dbReference type="InterPro" id="IPR027444">
    <property type="entry name" value="H-NS_C_dom"/>
</dbReference>
<protein>
    <submittedName>
        <fullName evidence="7">H-NS family nucleoid-associated regulatory protein</fullName>
    </submittedName>
</protein>
<evidence type="ECO:0000313" key="8">
    <source>
        <dbReference type="Proteomes" id="UP001169027"/>
    </source>
</evidence>
<dbReference type="Gene3D" id="4.10.430.10">
    <property type="entry name" value="Histone-like protein H-NS, C-terminal domain"/>
    <property type="match status" value="2"/>
</dbReference>
<sequence length="168" mass="17699">MTQTYSQIQQKIAKLQKEADALRQKEMGGVIARIKTAIEHYGLTAEHLGFGGAVTGKAKGIGKAASGAKYHDGNGQSWSGRGPRPRWLREAIAGGATLESFLAVADGAAAAPVKARGMKAAKAAKAKRRPSTLLYQDGAGNSWTGRGPQPRWLKEALGSGKTLEEMKG</sequence>
<dbReference type="InterPro" id="IPR037150">
    <property type="entry name" value="H-NS_C_dom_sf"/>
</dbReference>
<evidence type="ECO:0000313" key="7">
    <source>
        <dbReference type="EMBL" id="MDO1536328.1"/>
    </source>
</evidence>
<dbReference type="PANTHER" id="PTHR38097">
    <property type="match status" value="1"/>
</dbReference>
<evidence type="ECO:0000256" key="4">
    <source>
        <dbReference type="ARBA" id="ARBA00023125"/>
    </source>
</evidence>
<dbReference type="SUPFAM" id="SSF81273">
    <property type="entry name" value="H-NS histone-like proteins"/>
    <property type="match status" value="2"/>
</dbReference>
<proteinExistence type="inferred from homology"/>
<comment type="similarity">
    <text evidence="2">Belongs to the histone-like protein H-NS family.</text>
</comment>
<feature type="domain" description="DNA-binding protein H-NS-like C-terminal" evidence="6">
    <location>
        <begin position="125"/>
        <end position="168"/>
    </location>
</feature>
<dbReference type="SMART" id="SM00528">
    <property type="entry name" value="HNS"/>
    <property type="match status" value="2"/>
</dbReference>
<dbReference type="PANTHER" id="PTHR38097:SF2">
    <property type="entry name" value="DNA-BINDING PROTEIN STPA"/>
    <property type="match status" value="1"/>
</dbReference>